<evidence type="ECO:0000313" key="2">
    <source>
        <dbReference type="EMBL" id="EJX49810.1"/>
    </source>
</evidence>
<evidence type="ECO:0000259" key="1">
    <source>
        <dbReference type="Pfam" id="PF05598"/>
    </source>
</evidence>
<reference evidence="2 3" key="1">
    <citation type="submission" date="2012-04" db="EMBL/GenBank/DDBJ databases">
        <authorList>
            <person name="Weinstock G."/>
            <person name="Sodergren E."/>
            <person name="Lobos E.A."/>
            <person name="Fulton L."/>
            <person name="Fulton R."/>
            <person name="Courtney L."/>
            <person name="Fronick C."/>
            <person name="O'Laughlin M."/>
            <person name="Godfrey J."/>
            <person name="Wilson R.M."/>
            <person name="Miner T."/>
            <person name="Farmer C."/>
            <person name="Delehaunty K."/>
            <person name="Cordes M."/>
            <person name="Minx P."/>
            <person name="Tomlinson C."/>
            <person name="Chen J."/>
            <person name="Wollam A."/>
            <person name="Pepin K.H."/>
            <person name="Bhonagiri V."/>
            <person name="Zhang X."/>
            <person name="Suruliraj S."/>
            <person name="Warren W."/>
            <person name="Mitreva M."/>
            <person name="Mardis E.R."/>
            <person name="Wilson R.K."/>
        </authorList>
    </citation>
    <scope>NUCLEOTIDE SEQUENCE [LARGE SCALE GENOMIC DNA]</scope>
    <source>
        <strain evidence="2 3">R496</strain>
    </source>
</reference>
<dbReference type="EMBL" id="AMAH01000195">
    <property type="protein sequence ID" value="EJX49810.1"/>
    <property type="molecule type" value="Genomic_DNA"/>
</dbReference>
<dbReference type="Pfam" id="PF05598">
    <property type="entry name" value="DUF772"/>
    <property type="match status" value="1"/>
</dbReference>
<protein>
    <recommendedName>
        <fullName evidence="1">Transposase InsH N-terminal domain-containing protein</fullName>
    </recommendedName>
</protein>
<name>A0AAV3GT94_ENTFC</name>
<proteinExistence type="predicted"/>
<sequence>MDSRMEEAKISLDALVPKNHLVHKIDKILLFDFIYPIVESTYSTIGRPSVDPVILVKLVFIQYLFRIRSMRQSIKEAETNLAYRWFLGLSLIDKIPHFSTFGKNYVRHFRETDCLNRYLSLSLNKQLKLDLFMKKFCIWIQPILKRMRKNIFLQEKWYINKPFYTKNN</sequence>
<gene>
    <name evidence="2" type="ORF">HMPREF1378_02510</name>
</gene>
<dbReference type="AlphaFoldDB" id="A0AAV3GT94"/>
<evidence type="ECO:0000313" key="3">
    <source>
        <dbReference type="Proteomes" id="UP000006402"/>
    </source>
</evidence>
<dbReference type="InterPro" id="IPR008490">
    <property type="entry name" value="Transposase_InsH_N"/>
</dbReference>
<accession>A0AAV3GT94</accession>
<organism evidence="2 3">
    <name type="scientific">Enterococcus faecium R496</name>
    <dbReference type="NCBI Taxonomy" id="1134836"/>
    <lineage>
        <taxon>Bacteria</taxon>
        <taxon>Bacillati</taxon>
        <taxon>Bacillota</taxon>
        <taxon>Bacilli</taxon>
        <taxon>Lactobacillales</taxon>
        <taxon>Enterococcaceae</taxon>
        <taxon>Enterococcus</taxon>
    </lineage>
</organism>
<comment type="caution">
    <text evidence="2">The sequence shown here is derived from an EMBL/GenBank/DDBJ whole genome shotgun (WGS) entry which is preliminary data.</text>
</comment>
<dbReference type="Proteomes" id="UP000006402">
    <property type="component" value="Unassembled WGS sequence"/>
</dbReference>
<feature type="domain" description="Transposase InsH N-terminal" evidence="1">
    <location>
        <begin position="11"/>
        <end position="105"/>
    </location>
</feature>